<keyword evidence="1" id="KW-1133">Transmembrane helix</keyword>
<feature type="transmembrane region" description="Helical" evidence="1">
    <location>
        <begin position="6"/>
        <end position="27"/>
    </location>
</feature>
<keyword evidence="1" id="KW-0812">Transmembrane</keyword>
<dbReference type="EMBL" id="QJKH01000002">
    <property type="protein sequence ID" value="PXX81127.1"/>
    <property type="molecule type" value="Genomic_DNA"/>
</dbReference>
<comment type="caution">
    <text evidence="3">The sequence shown here is derived from an EMBL/GenBank/DDBJ whole genome shotgun (WGS) entry which is preliminary data.</text>
</comment>
<organism evidence="3 4">
    <name type="scientific">Dielma fastidiosa</name>
    <dbReference type="NCBI Taxonomy" id="1034346"/>
    <lineage>
        <taxon>Bacteria</taxon>
        <taxon>Bacillati</taxon>
        <taxon>Bacillota</taxon>
        <taxon>Erysipelotrichia</taxon>
        <taxon>Erysipelotrichales</taxon>
        <taxon>Erysipelotrichaceae</taxon>
        <taxon>Dielma</taxon>
    </lineage>
</organism>
<dbReference type="EMBL" id="JALDAW010000022">
    <property type="protein sequence ID" value="MDY5168905.1"/>
    <property type="molecule type" value="Genomic_DNA"/>
</dbReference>
<gene>
    <name evidence="3" type="ORF">DES51_102248</name>
    <name evidence="2" type="ORF">MQE39_12375</name>
</gene>
<dbReference type="Proteomes" id="UP001276902">
    <property type="component" value="Unassembled WGS sequence"/>
</dbReference>
<proteinExistence type="predicted"/>
<dbReference type="SMART" id="SM01323">
    <property type="entry name" value="YajC"/>
    <property type="match status" value="1"/>
</dbReference>
<keyword evidence="1" id="KW-0472">Membrane</keyword>
<dbReference type="GeneID" id="94441316"/>
<accession>A0A2V2FTB0</accession>
<protein>
    <submittedName>
        <fullName evidence="3">Preprotein translocase YajC subunit</fullName>
    </submittedName>
    <submittedName>
        <fullName evidence="2">Preprotein translocase subunit YajC</fullName>
    </submittedName>
</protein>
<reference evidence="2" key="2">
    <citation type="submission" date="2022-03" db="EMBL/GenBank/DDBJ databases">
        <title>First case of bacteraemia caused by Dielma fastidiosa in a patient hospitalised with diverticulitis.</title>
        <authorList>
            <person name="Forman-Ankjaer B."/>
            <person name="Hvid-Jensen F."/>
            <person name="Kobel C.M."/>
            <person name="Greve T."/>
        </authorList>
    </citation>
    <scope>NUCLEOTIDE SEQUENCE</scope>
    <source>
        <strain evidence="2">AUH_DF_2021</strain>
    </source>
</reference>
<keyword evidence="4" id="KW-1185">Reference proteome</keyword>
<dbReference type="Proteomes" id="UP000247612">
    <property type="component" value="Unassembled WGS sequence"/>
</dbReference>
<dbReference type="AlphaFoldDB" id="A0A2V2FTB0"/>
<reference evidence="3 4" key="1">
    <citation type="submission" date="2018-05" db="EMBL/GenBank/DDBJ databases">
        <title>Genomic Encyclopedia of Type Strains, Phase IV (KMG-IV): sequencing the most valuable type-strain genomes for metagenomic binning, comparative biology and taxonomic classification.</title>
        <authorList>
            <person name="Goeker M."/>
        </authorList>
    </citation>
    <scope>NUCLEOTIDE SEQUENCE [LARGE SCALE GENOMIC DNA]</scope>
    <source>
        <strain evidence="3 4">JC118</strain>
    </source>
</reference>
<dbReference type="STRING" id="1034346.GCA_000313565_02317"/>
<sequence length="90" mass="10149">MNWEVIGWSALTFIVLTAVLILAYFLYSRNMMKKRREALIQMDALIKPGKPCSFNGIQAKIISAGQETCKIEIAKDVVITVSRFMITPIV</sequence>
<evidence type="ECO:0000313" key="2">
    <source>
        <dbReference type="EMBL" id="MDY5168905.1"/>
    </source>
</evidence>
<dbReference type="RefSeq" id="WP_022938620.1">
    <property type="nucleotide sequence ID" value="NZ_BAABZA010000002.1"/>
</dbReference>
<evidence type="ECO:0000256" key="1">
    <source>
        <dbReference type="SAM" id="Phobius"/>
    </source>
</evidence>
<dbReference type="OrthoDB" id="2200043at2"/>
<evidence type="ECO:0000313" key="4">
    <source>
        <dbReference type="Proteomes" id="UP000247612"/>
    </source>
</evidence>
<dbReference type="Pfam" id="PF02699">
    <property type="entry name" value="YajC"/>
    <property type="match status" value="1"/>
</dbReference>
<name>A0A2V2FTB0_9FIRM</name>
<evidence type="ECO:0000313" key="3">
    <source>
        <dbReference type="EMBL" id="PXX81127.1"/>
    </source>
</evidence>
<dbReference type="InterPro" id="IPR003849">
    <property type="entry name" value="Preprotein_translocase_YajC"/>
</dbReference>